<dbReference type="PANTHER" id="PTHR22683">
    <property type="entry name" value="SPORULATION PROTEIN RELATED"/>
    <property type="match status" value="1"/>
</dbReference>
<evidence type="ECO:0000256" key="3">
    <source>
        <dbReference type="ARBA" id="ARBA00022840"/>
    </source>
</evidence>
<proteinExistence type="predicted"/>
<evidence type="ECO:0000256" key="4">
    <source>
        <dbReference type="PROSITE-ProRule" id="PRU00289"/>
    </source>
</evidence>
<keyword evidence="1" id="KW-0677">Repeat</keyword>
<evidence type="ECO:0000259" key="6">
    <source>
        <dbReference type="PROSITE" id="PS50901"/>
    </source>
</evidence>
<organism evidence="7 9">
    <name type="scientific">Lacticaseibacillus casei</name>
    <name type="common">Lactobacillus casei</name>
    <dbReference type="NCBI Taxonomy" id="1582"/>
    <lineage>
        <taxon>Bacteria</taxon>
        <taxon>Bacillati</taxon>
        <taxon>Bacillota</taxon>
        <taxon>Bacilli</taxon>
        <taxon>Lactobacillales</taxon>
        <taxon>Lactobacillaceae</taxon>
        <taxon>Lacticaseibacillus</taxon>
    </lineage>
</organism>
<gene>
    <name evidence="8" type="primary">essC</name>
    <name evidence="7" type="ORF">BGL52_10985</name>
    <name evidence="8" type="ORF">RWA16_10765</name>
</gene>
<protein>
    <submittedName>
        <fullName evidence="7">Type VII secretion protein EssC</fullName>
    </submittedName>
</protein>
<keyword evidence="3 4" id="KW-0067">ATP-binding</keyword>
<dbReference type="InterPro" id="IPR050206">
    <property type="entry name" value="FtsK/SpoIIIE/SftA"/>
</dbReference>
<dbReference type="PROSITE" id="PS50901">
    <property type="entry name" value="FTSK"/>
    <property type="match status" value="2"/>
</dbReference>
<dbReference type="NCBIfam" id="TIGR03928">
    <property type="entry name" value="T7_EssCb_Firm"/>
    <property type="match status" value="1"/>
</dbReference>
<keyword evidence="10" id="KW-1185">Reference proteome</keyword>
<feature type="domain" description="FtsK" evidence="6">
    <location>
        <begin position="1005"/>
        <end position="1191"/>
    </location>
</feature>
<evidence type="ECO:0000256" key="1">
    <source>
        <dbReference type="ARBA" id="ARBA00022737"/>
    </source>
</evidence>
<feature type="binding site" evidence="4">
    <location>
        <begin position="680"/>
        <end position="687"/>
    </location>
    <ligand>
        <name>ATP</name>
        <dbReference type="ChEBI" id="CHEBI:30616"/>
    </ligand>
</feature>
<dbReference type="Proteomes" id="UP000195609">
    <property type="component" value="Chromosome"/>
</dbReference>
<dbReference type="Pfam" id="PF01580">
    <property type="entry name" value="FtsK_SpoIIIE"/>
    <property type="match status" value="2"/>
</dbReference>
<dbReference type="InterPro" id="IPR002543">
    <property type="entry name" value="FtsK_dom"/>
</dbReference>
<evidence type="ECO:0000313" key="7">
    <source>
        <dbReference type="EMBL" id="ARY92249.1"/>
    </source>
</evidence>
<evidence type="ECO:0000256" key="5">
    <source>
        <dbReference type="SAM" id="Coils"/>
    </source>
</evidence>
<dbReference type="Gene3D" id="3.40.50.300">
    <property type="entry name" value="P-loop containing nucleotide triphosphate hydrolases"/>
    <property type="match status" value="3"/>
</dbReference>
<reference evidence="8 10" key="2">
    <citation type="submission" date="2023-09" db="EMBL/GenBank/DDBJ databases">
        <title>Genomic characteristic of L. casei group strains isolated from clinical sources.</title>
        <authorList>
            <person name="Jarocki P."/>
        </authorList>
    </citation>
    <scope>NUCLEOTIDE SEQUENCE [LARGE SCALE GENOMIC DNA]</scope>
    <source>
        <strain evidence="8 10">LMG 24099</strain>
    </source>
</reference>
<name>A0AAN1EZY9_LACCA</name>
<keyword evidence="5" id="KW-0175">Coiled coil</keyword>
<feature type="coiled-coil region" evidence="5">
    <location>
        <begin position="1075"/>
        <end position="1102"/>
    </location>
</feature>
<dbReference type="Proteomes" id="UP001303564">
    <property type="component" value="Chromosome"/>
</dbReference>
<dbReference type="SUPFAM" id="SSF52540">
    <property type="entry name" value="P-loop containing nucleoside triphosphate hydrolases"/>
    <property type="match status" value="2"/>
</dbReference>
<evidence type="ECO:0000313" key="8">
    <source>
        <dbReference type="EMBL" id="WNX26890.1"/>
    </source>
</evidence>
<dbReference type="GO" id="GO:0005524">
    <property type="term" value="F:ATP binding"/>
    <property type="evidence" value="ECO:0007669"/>
    <property type="project" value="UniProtKB-UniRule"/>
</dbReference>
<evidence type="ECO:0000313" key="9">
    <source>
        <dbReference type="Proteomes" id="UP000195609"/>
    </source>
</evidence>
<feature type="domain" description="FtsK" evidence="6">
    <location>
        <begin position="660"/>
        <end position="854"/>
    </location>
</feature>
<dbReference type="GO" id="GO:0003677">
    <property type="term" value="F:DNA binding"/>
    <property type="evidence" value="ECO:0007669"/>
    <property type="project" value="InterPro"/>
</dbReference>
<dbReference type="EMBL" id="CP136128">
    <property type="protein sequence ID" value="WNX26890.1"/>
    <property type="molecule type" value="Genomic_DNA"/>
</dbReference>
<dbReference type="EMBL" id="CP017065">
    <property type="protein sequence ID" value="ARY92249.1"/>
    <property type="molecule type" value="Genomic_DNA"/>
</dbReference>
<feature type="binding site" evidence="4">
    <location>
        <begin position="1022"/>
        <end position="1029"/>
    </location>
    <ligand>
        <name>ATP</name>
        <dbReference type="ChEBI" id="CHEBI:30616"/>
    </ligand>
</feature>
<dbReference type="InterPro" id="IPR023839">
    <property type="entry name" value="Firmicutes_EssC_C"/>
</dbReference>
<evidence type="ECO:0000313" key="10">
    <source>
        <dbReference type="Proteomes" id="UP001303564"/>
    </source>
</evidence>
<dbReference type="PANTHER" id="PTHR22683:SF1">
    <property type="entry name" value="TYPE VII SECRETION SYSTEM PROTEIN ESSC"/>
    <property type="match status" value="1"/>
</dbReference>
<sequence>MDLASKPVTTAAPAAEKLKPDRLLISNNHLMQTILVDPQQDRQINLADPLYRMADTPSDTKIAIKAGVVTIDGQAIAPKETRKVGQLSYHLVPQAVTQYFDLMGVNELFGGPYAGDAIYLQDTKVSFALKRQADHFDLVIYAGSVYLRTELVGEGTHYLGFGDPIYFADVRLTPKRDHLEVHDPFGKATLHLRVITEEMIKLPDDYPNYHRSPRIIYRAPQTQVKVEAPEQEPTSPDQHLGRVILPPVVMVAMSIMMITLSGSNPVMMLSMVGMSLATVVGSISSYFHSKTEYREQTADRKQKYEAYLDEENGKLNELSRKQRYALDYHYPNLNKIGDMIHHVDPRIYEKTPLHFDFLTYRLGLGTVPTSYKIDFDAEAFSEDPLIHEGQAIKDYHATLAHAPITTDLMHGPVGIIGQRSLVIEHIQQMILQLATFHSYHDVEFLAVFPEAEKDQWWWLRWLPHFTLHAMNVRGFVWHDRSRDQVLNSFYQILKERDQELKESSNAQEKLQFKPHYVLFLANDELILDHPIMEYLTKDLTDLGVSLVFVADVIQSLPEHVTTVIDIGDRQHGKVLLEQGKLSDQAFVPDHFPETFDRNQAVHELAGLHHLESLKNSIPKSVTFMEMYGKKHVADLDIGHRWQTNKPFKSLAVPLGERAPEDIVTLNLHEKADGPHGLLAGTTGSGKSEVLQSYILSMAVNFKPSDVGFLLIDYKGGGMANLFKNLPHLLGAITNLDGAQSMRALESIRAELRRRQRLFGEFNVNHINQYQRLYNEGVAKEPIPHLFLISDEFAELKTNQPDFMTELVSTARIGRSLGVHLILATQKPSGVVDDQIWSNSKFKISLKVQDKADSNEILHTPDAASIVEPGRGYLQVGNNEKYELFQTAYSGATYDPDKDEQQVSKLPLYTINEMGQYEILTKDLSDERGEKTADIKKKPTELEAVIDYIHDYAAKHDIHRLPQPWLPPLKKTILPDKAIDWKTAWEQTKHMEVPIGIVDIPSEQAQRPLQFDLIKNAHTAVFASPGYGKSTFLQTIVMQLARANTPEQMHFYLVDFGTNGLLALRDLPHVADLIRIDETEKVKKLTERLNREIKRRKQQLNKVGVASVEQYEAATGKTMPLLQIVIDNYDAVRETSFEEIVESTMTAISREGASVGIYLLISANRHAAIRVQMVANLKTQYALHLIDQTENADIVGRTKLKVDEIPGRGLVKLDNPQLFQTYQPAAGKDGLKILESIRTEAKAMKAAWHGKVPEAIPMVPDEFSYQEFANRPAVKRLPKTILPLALRLDTTEPVGVNFDKDDVFILTSESDEQANEYAQTVIHAMAGLGNSYETMLLGSTDDVQRFGTAMSTSGDSTKYSHIIDKIRKEINLRQQGEHQDSPDMVVYIRDVQQLLEVEPLSDEDVEDLFTNSRKLGIHVIVGVDRKALETQFSPAINLLKTNFKTGIVGARMTDFSLIDVGYIQNEEFPTINEGYYMNGRRYAKVRVAKANSEE</sequence>
<dbReference type="RefSeq" id="WP_087912680.1">
    <property type="nucleotide sequence ID" value="NZ_CP017065.1"/>
</dbReference>
<reference evidence="7 9" key="1">
    <citation type="journal article" date="2017" name="Front. Immunol.">
        <title>Complete Genome Sequence of Lactobacillus casei LC5, a Potential Probiotics for Atopic Dermatitis.</title>
        <authorList>
            <person name="Kang J."/>
            <person name="Chung W.H."/>
            <person name="Lim T.J."/>
            <person name="Whon T.W."/>
            <person name="Lim S."/>
            <person name="Nam Y.D."/>
        </authorList>
    </citation>
    <scope>NUCLEOTIDE SEQUENCE [LARGE SCALE GENOMIC DNA]</scope>
    <source>
        <strain evidence="7 9">LC5</strain>
    </source>
</reference>
<accession>A0AAN1EZY9</accession>
<keyword evidence="2 4" id="KW-0547">Nucleotide-binding</keyword>
<evidence type="ECO:0000256" key="2">
    <source>
        <dbReference type="ARBA" id="ARBA00022741"/>
    </source>
</evidence>
<dbReference type="InterPro" id="IPR027417">
    <property type="entry name" value="P-loop_NTPase"/>
</dbReference>